<evidence type="ECO:0000259" key="2">
    <source>
        <dbReference type="Pfam" id="PF12867"/>
    </source>
</evidence>
<protein>
    <submittedName>
        <fullName evidence="3">Metal-dependent hydrolase</fullName>
    </submittedName>
</protein>
<feature type="region of interest" description="Disordered" evidence="1">
    <location>
        <begin position="1"/>
        <end position="22"/>
    </location>
</feature>
<gene>
    <name evidence="3" type="ORF">SU48_11230</name>
</gene>
<dbReference type="SUPFAM" id="SSF109854">
    <property type="entry name" value="DinB/YfiT-like putative metalloenzymes"/>
    <property type="match status" value="1"/>
</dbReference>
<dbReference type="InterPro" id="IPR034660">
    <property type="entry name" value="DinB/YfiT-like"/>
</dbReference>
<dbReference type="Gene3D" id="1.20.120.450">
    <property type="entry name" value="dinb family like domain"/>
    <property type="match status" value="1"/>
</dbReference>
<feature type="domain" description="DinB-like" evidence="2">
    <location>
        <begin position="37"/>
        <end position="170"/>
    </location>
</feature>
<accession>A0A172TB51</accession>
<proteinExistence type="predicted"/>
<sequence length="176" mass="19534">MTQTDAQTDVRHPTGPMPTPLTLTPAERAEAVAAVRALPAELRAAVADLGESRLDTPYREGGWTARQVVHHVADSHLNAYARLKLTLTETNPTIRPYEQTLWAELPDSRLPAEVSLNLLESLHARIVAVLEGVHDADWARQWTHPAQGRTYTLDTLAAMYAWHGRHHIAHLKLIGV</sequence>
<evidence type="ECO:0000256" key="1">
    <source>
        <dbReference type="SAM" id="MobiDB-lite"/>
    </source>
</evidence>
<dbReference type="InterPro" id="IPR024775">
    <property type="entry name" value="DinB-like"/>
</dbReference>
<dbReference type="NCBIfam" id="NF009807">
    <property type="entry name" value="PRK13291.1"/>
    <property type="match status" value="1"/>
</dbReference>
<dbReference type="PATRIC" id="fig|1182568.3.peg.2329"/>
<dbReference type="OrthoDB" id="9796039at2"/>
<dbReference type="EMBL" id="CP011387">
    <property type="protein sequence ID" value="ANE44240.1"/>
    <property type="molecule type" value="Genomic_DNA"/>
</dbReference>
<reference evidence="3 4" key="1">
    <citation type="submission" date="2015-01" db="EMBL/GenBank/DDBJ databases">
        <title>Deinococcus puniceus/DY1/ whole genome sequencing.</title>
        <authorList>
            <person name="Kim M.K."/>
            <person name="Srinivasan S."/>
            <person name="Lee J.-J."/>
        </authorList>
    </citation>
    <scope>NUCLEOTIDE SEQUENCE [LARGE SCALE GENOMIC DNA]</scope>
    <source>
        <strain evidence="3 4">DY1</strain>
    </source>
</reference>
<evidence type="ECO:0000313" key="4">
    <source>
        <dbReference type="Proteomes" id="UP000077363"/>
    </source>
</evidence>
<dbReference type="RefSeq" id="WP_064015327.1">
    <property type="nucleotide sequence ID" value="NZ_CP011387.1"/>
</dbReference>
<dbReference type="Pfam" id="PF12867">
    <property type="entry name" value="DinB_2"/>
    <property type="match status" value="1"/>
</dbReference>
<keyword evidence="3" id="KW-0378">Hydrolase</keyword>
<dbReference type="AlphaFoldDB" id="A0A172TB51"/>
<name>A0A172TB51_9DEIO</name>
<organism evidence="3 4">
    <name type="scientific">Deinococcus puniceus</name>
    <dbReference type="NCBI Taxonomy" id="1182568"/>
    <lineage>
        <taxon>Bacteria</taxon>
        <taxon>Thermotogati</taxon>
        <taxon>Deinococcota</taxon>
        <taxon>Deinococci</taxon>
        <taxon>Deinococcales</taxon>
        <taxon>Deinococcaceae</taxon>
        <taxon>Deinococcus</taxon>
    </lineage>
</organism>
<evidence type="ECO:0000313" key="3">
    <source>
        <dbReference type="EMBL" id="ANE44240.1"/>
    </source>
</evidence>
<dbReference type="STRING" id="1182568.SU48_11230"/>
<dbReference type="GO" id="GO:0016787">
    <property type="term" value="F:hydrolase activity"/>
    <property type="evidence" value="ECO:0007669"/>
    <property type="project" value="UniProtKB-KW"/>
</dbReference>
<dbReference type="KEGG" id="dpu:SU48_11230"/>
<dbReference type="Proteomes" id="UP000077363">
    <property type="component" value="Chromosome"/>
</dbReference>
<keyword evidence="4" id="KW-1185">Reference proteome</keyword>